<keyword evidence="7 17" id="KW-0812">Transmembrane</keyword>
<evidence type="ECO:0000256" key="14">
    <source>
        <dbReference type="ARBA" id="ARBA00023065"/>
    </source>
</evidence>
<dbReference type="InterPro" id="IPR004481">
    <property type="entry name" value="K/Na/Ca-exchanger"/>
</dbReference>
<dbReference type="GO" id="GO:0005886">
    <property type="term" value="C:plasma membrane"/>
    <property type="evidence" value="ECO:0007669"/>
    <property type="project" value="TreeGrafter"/>
</dbReference>
<feature type="transmembrane region" description="Helical" evidence="17">
    <location>
        <begin position="291"/>
        <end position="311"/>
    </location>
</feature>
<keyword evidence="5" id="KW-0633">Potassium transport</keyword>
<feature type="transmembrane region" description="Helical" evidence="17">
    <location>
        <begin position="253"/>
        <end position="271"/>
    </location>
</feature>
<evidence type="ECO:0000256" key="5">
    <source>
        <dbReference type="ARBA" id="ARBA00022538"/>
    </source>
</evidence>
<keyword evidence="6" id="KW-0109">Calcium transport</keyword>
<dbReference type="GO" id="GO:0006874">
    <property type="term" value="P:intracellular calcium ion homeostasis"/>
    <property type="evidence" value="ECO:0007669"/>
    <property type="project" value="TreeGrafter"/>
</dbReference>
<feature type="transmembrane region" description="Helical" evidence="17">
    <location>
        <begin position="183"/>
        <end position="213"/>
    </location>
</feature>
<evidence type="ECO:0000256" key="11">
    <source>
        <dbReference type="ARBA" id="ARBA00022958"/>
    </source>
</evidence>
<accession>A0AAE1PPT4</accession>
<comment type="caution">
    <text evidence="19">The sequence shown here is derived from an EMBL/GenBank/DDBJ whole genome shotgun (WGS) entry which is preliminary data.</text>
</comment>
<dbReference type="InterPro" id="IPR004837">
    <property type="entry name" value="NaCa_Exmemb"/>
</dbReference>
<proteinExistence type="inferred from homology"/>
<evidence type="ECO:0000256" key="6">
    <source>
        <dbReference type="ARBA" id="ARBA00022568"/>
    </source>
</evidence>
<organism evidence="19 20">
    <name type="scientific">Petrolisthes manimaculis</name>
    <dbReference type="NCBI Taxonomy" id="1843537"/>
    <lineage>
        <taxon>Eukaryota</taxon>
        <taxon>Metazoa</taxon>
        <taxon>Ecdysozoa</taxon>
        <taxon>Arthropoda</taxon>
        <taxon>Crustacea</taxon>
        <taxon>Multicrustacea</taxon>
        <taxon>Malacostraca</taxon>
        <taxon>Eumalacostraca</taxon>
        <taxon>Eucarida</taxon>
        <taxon>Decapoda</taxon>
        <taxon>Pleocyemata</taxon>
        <taxon>Anomura</taxon>
        <taxon>Galatheoidea</taxon>
        <taxon>Porcellanidae</taxon>
        <taxon>Petrolisthes</taxon>
    </lineage>
</organism>
<dbReference type="Proteomes" id="UP001292094">
    <property type="component" value="Unassembled WGS sequence"/>
</dbReference>
<keyword evidence="4" id="KW-0050">Antiport</keyword>
<evidence type="ECO:0000256" key="8">
    <source>
        <dbReference type="ARBA" id="ARBA00022729"/>
    </source>
</evidence>
<evidence type="ECO:0000256" key="7">
    <source>
        <dbReference type="ARBA" id="ARBA00022692"/>
    </source>
</evidence>
<evidence type="ECO:0000313" key="19">
    <source>
        <dbReference type="EMBL" id="KAK4311963.1"/>
    </source>
</evidence>
<keyword evidence="12 17" id="KW-1133">Transmembrane helix</keyword>
<dbReference type="InterPro" id="IPR044880">
    <property type="entry name" value="NCX_ion-bd_dom_sf"/>
</dbReference>
<keyword evidence="9" id="KW-0106">Calcium</keyword>
<evidence type="ECO:0000256" key="15">
    <source>
        <dbReference type="ARBA" id="ARBA00023136"/>
    </source>
</evidence>
<keyword evidence="15 17" id="KW-0472">Membrane</keyword>
<evidence type="ECO:0000256" key="3">
    <source>
        <dbReference type="ARBA" id="ARBA00022448"/>
    </source>
</evidence>
<evidence type="ECO:0000256" key="13">
    <source>
        <dbReference type="ARBA" id="ARBA00023053"/>
    </source>
</evidence>
<keyword evidence="14" id="KW-0406">Ion transport</keyword>
<evidence type="ECO:0000256" key="9">
    <source>
        <dbReference type="ARBA" id="ARBA00022837"/>
    </source>
</evidence>
<protein>
    <recommendedName>
        <fullName evidence="18">Sodium/calcium exchanger membrane region domain-containing protein</fullName>
    </recommendedName>
</protein>
<keyword evidence="3" id="KW-0813">Transport</keyword>
<dbReference type="Pfam" id="PF01699">
    <property type="entry name" value="Na_Ca_ex"/>
    <property type="match status" value="1"/>
</dbReference>
<dbReference type="PANTHER" id="PTHR10846:SF74">
    <property type="entry name" value="SODIUM_POTASSIUM_CALCIUM EXCHANGER CG1090-RELATED"/>
    <property type="match status" value="1"/>
</dbReference>
<evidence type="ECO:0000256" key="1">
    <source>
        <dbReference type="ARBA" id="ARBA00004141"/>
    </source>
</evidence>
<comment type="subcellular location">
    <subcellularLocation>
        <location evidence="1">Membrane</location>
        <topology evidence="1">Multi-pass membrane protein</topology>
    </subcellularLocation>
</comment>
<comment type="similarity">
    <text evidence="2">Belongs to the Ca(2+):cation antiporter (CaCA) (TC 2.A.19) family. SLC24A subfamily.</text>
</comment>
<feature type="transmembrane region" description="Helical" evidence="17">
    <location>
        <begin position="219"/>
        <end position="241"/>
    </location>
</feature>
<evidence type="ECO:0000259" key="18">
    <source>
        <dbReference type="Pfam" id="PF01699"/>
    </source>
</evidence>
<dbReference type="GO" id="GO:0015293">
    <property type="term" value="F:symporter activity"/>
    <property type="evidence" value="ECO:0007669"/>
    <property type="project" value="UniProtKB-KW"/>
</dbReference>
<keyword evidence="20" id="KW-1185">Reference proteome</keyword>
<dbReference type="PANTHER" id="PTHR10846">
    <property type="entry name" value="SODIUM/POTASSIUM/CALCIUM EXCHANGER"/>
    <property type="match status" value="1"/>
</dbReference>
<evidence type="ECO:0000256" key="16">
    <source>
        <dbReference type="ARBA" id="ARBA00023201"/>
    </source>
</evidence>
<evidence type="ECO:0000256" key="12">
    <source>
        <dbReference type="ARBA" id="ARBA00022989"/>
    </source>
</evidence>
<dbReference type="AlphaFoldDB" id="A0AAE1PPT4"/>
<dbReference type="FunFam" id="1.20.1420.30:FF:000009">
    <property type="entry name" value="sodium/potassium/calcium exchanger 5 isoform X2"/>
    <property type="match status" value="1"/>
</dbReference>
<gene>
    <name evidence="19" type="ORF">Pmani_016575</name>
</gene>
<evidence type="ECO:0000256" key="4">
    <source>
        <dbReference type="ARBA" id="ARBA00022449"/>
    </source>
</evidence>
<evidence type="ECO:0000256" key="10">
    <source>
        <dbReference type="ARBA" id="ARBA00022847"/>
    </source>
</evidence>
<dbReference type="EMBL" id="JAWZYT010001458">
    <property type="protein sequence ID" value="KAK4311963.1"/>
    <property type="molecule type" value="Genomic_DNA"/>
</dbReference>
<dbReference type="GO" id="GO:0005262">
    <property type="term" value="F:calcium channel activity"/>
    <property type="evidence" value="ECO:0007669"/>
    <property type="project" value="TreeGrafter"/>
</dbReference>
<dbReference type="Gene3D" id="1.20.1420.30">
    <property type="entry name" value="NCX, central ion-binding region"/>
    <property type="match status" value="2"/>
</dbReference>
<sequence length="353" mass="39868">MFVISVCALFAGHVIVINWWPLLRDSTFYCISICALLLTIYNEEVTWYESVFLLILYCLYIVMMFHNTRLEAWANTLNMPFKNATREEKSSLFETTPLVANYGTIGENLTTPTDGESVRPSEPAEVEGATNKVMAPEMKDEDSSPWTVPVGVWERFIWGLTLPLVALHHFTTPDCRRERFRRWYLLTFLMSMLWIAAYSYVMVWMITIIGFTLGIPDTVMGLTLIAVGVSAPDALSSLCVAKQGFGDMAVSNAIGSNVFDILLCLGLPWFIKTAITEPGSVIPVESRGLTYSTISLFSTVIFLIVATHLNGWKLDKKYGIILLIWYLIFMIFASLYELNVFGYLNPPECPSPY</sequence>
<keyword evidence="13" id="KW-0915">Sodium</keyword>
<keyword evidence="8" id="KW-0732">Signal</keyword>
<keyword evidence="11" id="KW-0630">Potassium</keyword>
<keyword evidence="10" id="KW-0769">Symport</keyword>
<keyword evidence="16" id="KW-0739">Sodium transport</keyword>
<feature type="transmembrane region" description="Helical" evidence="17">
    <location>
        <begin position="47"/>
        <end position="65"/>
    </location>
</feature>
<evidence type="ECO:0000256" key="17">
    <source>
        <dbReference type="SAM" id="Phobius"/>
    </source>
</evidence>
<dbReference type="GO" id="GO:0008273">
    <property type="term" value="F:calcium, potassium:sodium antiporter activity"/>
    <property type="evidence" value="ECO:0007669"/>
    <property type="project" value="TreeGrafter"/>
</dbReference>
<reference evidence="19" key="1">
    <citation type="submission" date="2023-11" db="EMBL/GenBank/DDBJ databases">
        <title>Genome assemblies of two species of porcelain crab, Petrolisthes cinctipes and Petrolisthes manimaculis (Anomura: Porcellanidae).</title>
        <authorList>
            <person name="Angst P."/>
        </authorList>
    </citation>
    <scope>NUCLEOTIDE SEQUENCE</scope>
    <source>
        <strain evidence="19">PB745_02</strain>
        <tissue evidence="19">Gill</tissue>
    </source>
</reference>
<evidence type="ECO:0000256" key="2">
    <source>
        <dbReference type="ARBA" id="ARBA00005364"/>
    </source>
</evidence>
<feature type="domain" description="Sodium/calcium exchanger membrane region" evidence="18">
    <location>
        <begin position="183"/>
        <end position="333"/>
    </location>
</feature>
<feature type="transmembrane region" description="Helical" evidence="17">
    <location>
        <begin position="318"/>
        <end position="336"/>
    </location>
</feature>
<name>A0AAE1PPT4_9EUCA</name>
<evidence type="ECO:0000313" key="20">
    <source>
        <dbReference type="Proteomes" id="UP001292094"/>
    </source>
</evidence>